<feature type="compositionally biased region" description="Polar residues" evidence="4">
    <location>
        <begin position="108"/>
        <end position="121"/>
    </location>
</feature>
<accession>A0ABR1SBZ4</accession>
<dbReference type="PANTHER" id="PTHR45626:SF22">
    <property type="entry name" value="DNA REPAIR PROTEIN RAD5"/>
    <property type="match status" value="1"/>
</dbReference>
<reference evidence="5 6" key="1">
    <citation type="submission" date="2023-01" db="EMBL/GenBank/DDBJ databases">
        <title>Analysis of 21 Apiospora genomes using comparative genomics revels a genus with tremendous synthesis potential of carbohydrate active enzymes and secondary metabolites.</title>
        <authorList>
            <person name="Sorensen T."/>
        </authorList>
    </citation>
    <scope>NUCLEOTIDE SEQUENCE [LARGE SCALE GENOMIC DNA]</scope>
    <source>
        <strain evidence="5 6">CBS 20057</strain>
    </source>
</reference>
<keyword evidence="3" id="KW-0067">ATP-binding</keyword>
<sequence>MPVLRTRENHQEVRRGLFGPYLADDHWHWRPRLTAPQSSRLNLTAASRIFIFELQWNPSIERQAIARAIRIGQTRQVRVTRYLIRDTVEQEIHSQQKKKRKAADMGFTQETNQHNTAEGVH</sequence>
<evidence type="ECO:0000256" key="4">
    <source>
        <dbReference type="SAM" id="MobiDB-lite"/>
    </source>
</evidence>
<keyword evidence="6" id="KW-1185">Reference proteome</keyword>
<proteinExistence type="predicted"/>
<dbReference type="CDD" id="cd18793">
    <property type="entry name" value="SF2_C_SNF"/>
    <property type="match status" value="1"/>
</dbReference>
<organism evidence="5 6">
    <name type="scientific">Apiospora marii</name>
    <dbReference type="NCBI Taxonomy" id="335849"/>
    <lineage>
        <taxon>Eukaryota</taxon>
        <taxon>Fungi</taxon>
        <taxon>Dikarya</taxon>
        <taxon>Ascomycota</taxon>
        <taxon>Pezizomycotina</taxon>
        <taxon>Sordariomycetes</taxon>
        <taxon>Xylariomycetidae</taxon>
        <taxon>Amphisphaeriales</taxon>
        <taxon>Apiosporaceae</taxon>
        <taxon>Apiospora</taxon>
    </lineage>
</organism>
<gene>
    <name evidence="5" type="ORF">PG991_006376</name>
</gene>
<evidence type="ECO:0000313" key="6">
    <source>
        <dbReference type="Proteomes" id="UP001396898"/>
    </source>
</evidence>
<dbReference type="InterPro" id="IPR050628">
    <property type="entry name" value="SNF2_RAD54_helicase_TF"/>
</dbReference>
<dbReference type="Proteomes" id="UP001396898">
    <property type="component" value="Unassembled WGS sequence"/>
</dbReference>
<protein>
    <submittedName>
        <fullName evidence="5">SNF2 family N-terminal domain-containing protein</fullName>
    </submittedName>
</protein>
<dbReference type="SUPFAM" id="SSF52540">
    <property type="entry name" value="P-loop containing nucleoside triphosphate hydrolases"/>
    <property type="match status" value="1"/>
</dbReference>
<evidence type="ECO:0000313" key="5">
    <source>
        <dbReference type="EMBL" id="KAK8029320.1"/>
    </source>
</evidence>
<dbReference type="PANTHER" id="PTHR45626">
    <property type="entry name" value="TRANSCRIPTION TERMINATION FACTOR 2-RELATED"/>
    <property type="match status" value="1"/>
</dbReference>
<keyword evidence="1" id="KW-0547">Nucleotide-binding</keyword>
<dbReference type="InterPro" id="IPR027417">
    <property type="entry name" value="P-loop_NTPase"/>
</dbReference>
<dbReference type="Gene3D" id="3.40.50.300">
    <property type="entry name" value="P-loop containing nucleotide triphosphate hydrolases"/>
    <property type="match status" value="1"/>
</dbReference>
<dbReference type="InterPro" id="IPR049730">
    <property type="entry name" value="SNF2/RAD54-like_C"/>
</dbReference>
<dbReference type="EMBL" id="JAQQWI010000007">
    <property type="protein sequence ID" value="KAK8029320.1"/>
    <property type="molecule type" value="Genomic_DNA"/>
</dbReference>
<evidence type="ECO:0000256" key="1">
    <source>
        <dbReference type="ARBA" id="ARBA00022741"/>
    </source>
</evidence>
<keyword evidence="2" id="KW-0378">Hydrolase</keyword>
<evidence type="ECO:0000256" key="2">
    <source>
        <dbReference type="ARBA" id="ARBA00022801"/>
    </source>
</evidence>
<name>A0ABR1SBZ4_9PEZI</name>
<comment type="caution">
    <text evidence="5">The sequence shown here is derived from an EMBL/GenBank/DDBJ whole genome shotgun (WGS) entry which is preliminary data.</text>
</comment>
<feature type="region of interest" description="Disordered" evidence="4">
    <location>
        <begin position="90"/>
        <end position="121"/>
    </location>
</feature>
<evidence type="ECO:0000256" key="3">
    <source>
        <dbReference type="ARBA" id="ARBA00022840"/>
    </source>
</evidence>